<organism evidence="1 2">
    <name type="scientific">Phaeosphaeria nodorum (strain SN15 / ATCC MYA-4574 / FGSC 10173)</name>
    <name type="common">Glume blotch fungus</name>
    <name type="synonym">Parastagonospora nodorum</name>
    <dbReference type="NCBI Taxonomy" id="321614"/>
    <lineage>
        <taxon>Eukaryota</taxon>
        <taxon>Fungi</taxon>
        <taxon>Dikarya</taxon>
        <taxon>Ascomycota</taxon>
        <taxon>Pezizomycotina</taxon>
        <taxon>Dothideomycetes</taxon>
        <taxon>Pleosporomycetidae</taxon>
        <taxon>Pleosporales</taxon>
        <taxon>Pleosporineae</taxon>
        <taxon>Phaeosphaeriaceae</taxon>
        <taxon>Parastagonospora</taxon>
    </lineage>
</organism>
<accession>A0A7U2NPF0</accession>
<dbReference type="AlphaFoldDB" id="A0A7U2NPF0"/>
<evidence type="ECO:0000313" key="1">
    <source>
        <dbReference type="EMBL" id="QRD05654.1"/>
    </source>
</evidence>
<reference evidence="2" key="1">
    <citation type="journal article" date="2021" name="BMC Genomics">
        <title>Chromosome-level genome assembly and manually-curated proteome of model necrotroph Parastagonospora nodorum Sn15 reveals a genome-wide trove of candidate effector homologs, and redundancy of virulence-related functions within an accessory chromosome.</title>
        <authorList>
            <person name="Bertazzoni S."/>
            <person name="Jones D.A.B."/>
            <person name="Phan H.T."/>
            <person name="Tan K.-C."/>
            <person name="Hane J.K."/>
        </authorList>
    </citation>
    <scope>NUCLEOTIDE SEQUENCE [LARGE SCALE GENOMIC DNA]</scope>
    <source>
        <strain evidence="2">SN15 / ATCC MYA-4574 / FGSC 10173)</strain>
    </source>
</reference>
<keyword evidence="2" id="KW-1185">Reference proteome</keyword>
<name>A0A7U2NPF0_PHANO</name>
<dbReference type="EMBL" id="CP069041">
    <property type="protein sequence ID" value="QRD05654.1"/>
    <property type="molecule type" value="Genomic_DNA"/>
</dbReference>
<dbReference type="VEuPathDB" id="FungiDB:JI435_444730"/>
<protein>
    <submittedName>
        <fullName evidence="1">Uncharacterized protein</fullName>
    </submittedName>
</protein>
<gene>
    <name evidence="1" type="ORF">JI435_444730</name>
</gene>
<dbReference type="Proteomes" id="UP000663193">
    <property type="component" value="Chromosome 19"/>
</dbReference>
<proteinExistence type="predicted"/>
<sequence length="196" mass="22938">MGPEGSLAYRTFASVLQILEDYEQLLQRTTVKHCLRSGTNPRFRFELDYFRHFKMVFELFQVREARPENAYYPSEAAFWARDKWCPGLGLRSHPVLRTSLYRWCRVLVNRDCADERDKVYAALGLPESYLDIAPNYNLSLLKCARILRIKACWPGTLPFFMMQMSLVSAPLKALIHHSFRHYSKGLSNIGPTPWWL</sequence>
<evidence type="ECO:0000313" key="2">
    <source>
        <dbReference type="Proteomes" id="UP000663193"/>
    </source>
</evidence>